<evidence type="ECO:0000313" key="3">
    <source>
        <dbReference type="Proteomes" id="UP001597079"/>
    </source>
</evidence>
<dbReference type="EMBL" id="JBHUCX010000101">
    <property type="protein sequence ID" value="MFD1678141.1"/>
    <property type="molecule type" value="Genomic_DNA"/>
</dbReference>
<proteinExistence type="predicted"/>
<dbReference type="Proteomes" id="UP001597079">
    <property type="component" value="Unassembled WGS sequence"/>
</dbReference>
<evidence type="ECO:0000313" key="2">
    <source>
        <dbReference type="EMBL" id="MFD1678141.1"/>
    </source>
</evidence>
<name>A0ABW4JQG4_9BACL</name>
<protein>
    <recommendedName>
        <fullName evidence="4">Permuted papain-like amidase YaeF/Yiix C92 family enzyme</fullName>
    </recommendedName>
</protein>
<evidence type="ECO:0008006" key="4">
    <source>
        <dbReference type="Google" id="ProtNLM"/>
    </source>
</evidence>
<sequence>MLEPGDLIFVRGTLLNPIDDAIKEGEHLLDKTAFKSNYVHVAVYICGNTVMEARGFRKSGPGNIDDYTGQYDIGHIAMTDEQCVKFLVALHDEDNLPYDWLGIWWLIVMMLTGYDRKYRERRRRYCSKYVGWALRQAGIVVNDNTPEELAESKPVIRIENITRG</sequence>
<comment type="caution">
    <text evidence="2">The sequence shown here is derived from an EMBL/GenBank/DDBJ whole genome shotgun (WGS) entry which is preliminary data.</text>
</comment>
<dbReference type="RefSeq" id="WP_377946149.1">
    <property type="nucleotide sequence ID" value="NZ_JBHUCX010000101.1"/>
</dbReference>
<keyword evidence="1" id="KW-1133">Transmembrane helix</keyword>
<keyword evidence="3" id="KW-1185">Reference proteome</keyword>
<evidence type="ECO:0000256" key="1">
    <source>
        <dbReference type="SAM" id="Phobius"/>
    </source>
</evidence>
<feature type="transmembrane region" description="Helical" evidence="1">
    <location>
        <begin position="96"/>
        <end position="114"/>
    </location>
</feature>
<gene>
    <name evidence="2" type="ORF">ACFSB2_26080</name>
</gene>
<dbReference type="InterPro" id="IPR038765">
    <property type="entry name" value="Papain-like_cys_pep_sf"/>
</dbReference>
<organism evidence="2 3">
    <name type="scientific">Alicyclobacillus fodiniaquatilis</name>
    <dbReference type="NCBI Taxonomy" id="1661150"/>
    <lineage>
        <taxon>Bacteria</taxon>
        <taxon>Bacillati</taxon>
        <taxon>Bacillota</taxon>
        <taxon>Bacilli</taxon>
        <taxon>Bacillales</taxon>
        <taxon>Alicyclobacillaceae</taxon>
        <taxon>Alicyclobacillus</taxon>
    </lineage>
</organism>
<keyword evidence="1" id="KW-0812">Transmembrane</keyword>
<keyword evidence="1" id="KW-0472">Membrane</keyword>
<dbReference type="SUPFAM" id="SSF54001">
    <property type="entry name" value="Cysteine proteinases"/>
    <property type="match status" value="1"/>
</dbReference>
<reference evidence="3" key="1">
    <citation type="journal article" date="2019" name="Int. J. Syst. Evol. Microbiol.">
        <title>The Global Catalogue of Microorganisms (GCM) 10K type strain sequencing project: providing services to taxonomists for standard genome sequencing and annotation.</title>
        <authorList>
            <consortium name="The Broad Institute Genomics Platform"/>
            <consortium name="The Broad Institute Genome Sequencing Center for Infectious Disease"/>
            <person name="Wu L."/>
            <person name="Ma J."/>
        </authorList>
    </citation>
    <scope>NUCLEOTIDE SEQUENCE [LARGE SCALE GENOMIC DNA]</scope>
    <source>
        <strain evidence="3">CGMCC 1.12286</strain>
    </source>
</reference>
<accession>A0ABW4JQG4</accession>
<dbReference type="Gene3D" id="3.90.1720.10">
    <property type="entry name" value="endopeptidase domain like (from Nostoc punctiforme)"/>
    <property type="match status" value="1"/>
</dbReference>